<proteinExistence type="predicted"/>
<comment type="caution">
    <text evidence="1">The sequence shown here is derived from an EMBL/GenBank/DDBJ whole genome shotgun (WGS) entry which is preliminary data.</text>
</comment>
<evidence type="ECO:0000313" key="1">
    <source>
        <dbReference type="EMBL" id="MCW6536233.1"/>
    </source>
</evidence>
<sequence>MSDRRRLLLIALIAFVAAIAGVGIGRVFITPPAPVESELHTLLHHQLKLDSAQQARMDVIERQFAIRKQALELELRADNARLADAIQAEHGYGPAVAAAVDQSHQKMGQLQKETLEHVFAMRAVLRPDQAVQFDAAVVKALTADGR</sequence>
<dbReference type="AlphaFoldDB" id="A0AA41ZID3"/>
<dbReference type="EMBL" id="JANFAV010000011">
    <property type="protein sequence ID" value="MCW6536233.1"/>
    <property type="molecule type" value="Genomic_DNA"/>
</dbReference>
<name>A0AA41ZID3_9SPHN</name>
<dbReference type="Proteomes" id="UP001165565">
    <property type="component" value="Unassembled WGS sequence"/>
</dbReference>
<dbReference type="InterPro" id="IPR025961">
    <property type="entry name" value="Metal_resist"/>
</dbReference>
<keyword evidence="2" id="KW-1185">Reference proteome</keyword>
<dbReference type="Pfam" id="PF13801">
    <property type="entry name" value="Metal_resist"/>
    <property type="match status" value="1"/>
</dbReference>
<accession>A0AA41ZID3</accession>
<dbReference type="RefSeq" id="WP_179512467.1">
    <property type="nucleotide sequence ID" value="NZ_JANFAU010000011.1"/>
</dbReference>
<evidence type="ECO:0000313" key="2">
    <source>
        <dbReference type="Proteomes" id="UP001165565"/>
    </source>
</evidence>
<protein>
    <submittedName>
        <fullName evidence="1">Periplasmic heavy metal sensor</fullName>
    </submittedName>
</protein>
<organism evidence="1 2">
    <name type="scientific">Sphingomonas lycopersici</name>
    <dbReference type="NCBI Taxonomy" id="2951807"/>
    <lineage>
        <taxon>Bacteria</taxon>
        <taxon>Pseudomonadati</taxon>
        <taxon>Pseudomonadota</taxon>
        <taxon>Alphaproteobacteria</taxon>
        <taxon>Sphingomonadales</taxon>
        <taxon>Sphingomonadaceae</taxon>
        <taxon>Sphingomonas</taxon>
    </lineage>
</organism>
<gene>
    <name evidence="1" type="ORF">NEE01_15745</name>
</gene>
<reference evidence="1" key="1">
    <citation type="submission" date="2022-06" db="EMBL/GenBank/DDBJ databases">
        <title>Sphingomonas sp. nov. isolated from rhizosphere soil of tomato.</title>
        <authorList>
            <person name="Dong H."/>
            <person name="Gao R."/>
        </authorList>
    </citation>
    <scope>NUCLEOTIDE SEQUENCE</scope>
    <source>
        <strain evidence="1">MMSM24</strain>
    </source>
</reference>
<dbReference type="Gene3D" id="1.20.120.1490">
    <property type="match status" value="1"/>
</dbReference>